<accession>A0A6J4KC09</accession>
<dbReference type="AlphaFoldDB" id="A0A6J4KC09"/>
<proteinExistence type="predicted"/>
<dbReference type="Gene3D" id="3.40.50.1820">
    <property type="entry name" value="alpha/beta hydrolase"/>
    <property type="match status" value="1"/>
</dbReference>
<dbReference type="InterPro" id="IPR029058">
    <property type="entry name" value="AB_hydrolase_fold"/>
</dbReference>
<sequence>MRRVELSGRPLGCWDAGGTRPVVQLVHRIPSDRVLWWDVVPRVAPPARVLPVDLLGRGRSGRPA</sequence>
<protein>
    <recommendedName>
        <fullName evidence="2">Alpha/beta hydrolase</fullName>
    </recommendedName>
</protein>
<evidence type="ECO:0000313" key="1">
    <source>
        <dbReference type="EMBL" id="CAA9301800.1"/>
    </source>
</evidence>
<name>A0A6J4KC09_9BACT</name>
<reference evidence="1" key="1">
    <citation type="submission" date="2020-02" db="EMBL/GenBank/DDBJ databases">
        <authorList>
            <person name="Meier V. D."/>
        </authorList>
    </citation>
    <scope>NUCLEOTIDE SEQUENCE</scope>
    <source>
        <strain evidence="1">AVDCRST_MAG40</strain>
    </source>
</reference>
<feature type="non-terminal residue" evidence="1">
    <location>
        <position position="64"/>
    </location>
</feature>
<evidence type="ECO:0008006" key="2">
    <source>
        <dbReference type="Google" id="ProtNLM"/>
    </source>
</evidence>
<organism evidence="1">
    <name type="scientific">uncultured Gemmatimonadaceae bacterium</name>
    <dbReference type="NCBI Taxonomy" id="246130"/>
    <lineage>
        <taxon>Bacteria</taxon>
        <taxon>Pseudomonadati</taxon>
        <taxon>Gemmatimonadota</taxon>
        <taxon>Gemmatimonadia</taxon>
        <taxon>Gemmatimonadales</taxon>
        <taxon>Gemmatimonadaceae</taxon>
        <taxon>environmental samples</taxon>
    </lineage>
</organism>
<dbReference type="SUPFAM" id="SSF53474">
    <property type="entry name" value="alpha/beta-Hydrolases"/>
    <property type="match status" value="1"/>
</dbReference>
<gene>
    <name evidence="1" type="ORF">AVDCRST_MAG40-404</name>
</gene>
<dbReference type="EMBL" id="CADCTX010000117">
    <property type="protein sequence ID" value="CAA9301800.1"/>
    <property type="molecule type" value="Genomic_DNA"/>
</dbReference>